<accession>A0A9P6JG12</accession>
<reference evidence="1" key="1">
    <citation type="journal article" date="2020" name="Fungal Divers.">
        <title>Resolving the Mortierellaceae phylogeny through synthesis of multi-gene phylogenetics and phylogenomics.</title>
        <authorList>
            <person name="Vandepol N."/>
            <person name="Liber J."/>
            <person name="Desiro A."/>
            <person name="Na H."/>
            <person name="Kennedy M."/>
            <person name="Barry K."/>
            <person name="Grigoriev I.V."/>
            <person name="Miller A.N."/>
            <person name="O'Donnell K."/>
            <person name="Stajich J.E."/>
            <person name="Bonito G."/>
        </authorList>
    </citation>
    <scope>NUCLEOTIDE SEQUENCE</scope>
    <source>
        <strain evidence="1">CK1249</strain>
    </source>
</reference>
<proteinExistence type="predicted"/>
<dbReference type="Proteomes" id="UP000738359">
    <property type="component" value="Unassembled WGS sequence"/>
</dbReference>
<sequence>MFLSCTHFKDPLFKGSNPLPGMEEWGDIFPFPRAVREWQVTNSGHGTITLFNQITELYLGLPKDLVNPRNGLTVHLTPEPHPWMLSEDDETPGRFYIYLPTIEAFHNRSLIVSDLTFMVGAGYIKLYHKLYETRLDWEDPGDLDEDYMRPPWEFKFVRRGGLLYFGFTKIRSLLTYQHYLQTSEISAYAGDGLVEPDLVICSTYVGVSWITQGMNLTVQAWNISSPSRNKGSPCLPGHDILSVISLNNETVDVNRHRGYSFSLAPYHGVPSNYTNYLAWIYVLPNRDNPYAWNNGTLPPGAPFPRELDTNVYTASQLDSGLNIQTTPVKTWEKRTDFWGLFGRLKEQPQYTVMSTVSNIKQTNATFIVVGLPTFSIEQSELLITTIPNAFASWGGAFSVTCGIFHILFGSPRIDPFGLIAVYFFGYSEEKDIQDSSQSMNPPLRSGAHFPPIYLFEEAGSDALEDDLHLDPWARQERHNRVTEA</sequence>
<dbReference type="EMBL" id="JAAAHY010000051">
    <property type="protein sequence ID" value="KAF9967905.1"/>
    <property type="molecule type" value="Genomic_DNA"/>
</dbReference>
<evidence type="ECO:0000313" key="1">
    <source>
        <dbReference type="EMBL" id="KAF9967905.1"/>
    </source>
</evidence>
<evidence type="ECO:0000313" key="2">
    <source>
        <dbReference type="Proteomes" id="UP000738359"/>
    </source>
</evidence>
<protein>
    <submittedName>
        <fullName evidence="1">Uncharacterized protein</fullName>
    </submittedName>
</protein>
<dbReference type="AlphaFoldDB" id="A0A9P6JG12"/>
<comment type="caution">
    <text evidence="1">The sequence shown here is derived from an EMBL/GenBank/DDBJ whole genome shotgun (WGS) entry which is preliminary data.</text>
</comment>
<name>A0A9P6JG12_MORAP</name>
<keyword evidence="2" id="KW-1185">Reference proteome</keyword>
<organism evidence="1 2">
    <name type="scientific">Mortierella alpina</name>
    <name type="common">Oleaginous fungus</name>
    <name type="synonym">Mortierella renispora</name>
    <dbReference type="NCBI Taxonomy" id="64518"/>
    <lineage>
        <taxon>Eukaryota</taxon>
        <taxon>Fungi</taxon>
        <taxon>Fungi incertae sedis</taxon>
        <taxon>Mucoromycota</taxon>
        <taxon>Mortierellomycotina</taxon>
        <taxon>Mortierellomycetes</taxon>
        <taxon>Mortierellales</taxon>
        <taxon>Mortierellaceae</taxon>
        <taxon>Mortierella</taxon>
    </lineage>
</organism>
<gene>
    <name evidence="1" type="ORF">BGZ70_007770</name>
</gene>
<dbReference type="OrthoDB" id="2306594at2759"/>